<evidence type="ECO:0000313" key="1">
    <source>
        <dbReference type="EMBL" id="CAB3373083.1"/>
    </source>
</evidence>
<organism evidence="1 2">
    <name type="scientific">Cloeon dipterum</name>
    <dbReference type="NCBI Taxonomy" id="197152"/>
    <lineage>
        <taxon>Eukaryota</taxon>
        <taxon>Metazoa</taxon>
        <taxon>Ecdysozoa</taxon>
        <taxon>Arthropoda</taxon>
        <taxon>Hexapoda</taxon>
        <taxon>Insecta</taxon>
        <taxon>Pterygota</taxon>
        <taxon>Palaeoptera</taxon>
        <taxon>Ephemeroptera</taxon>
        <taxon>Pisciforma</taxon>
        <taxon>Baetidae</taxon>
        <taxon>Cloeon</taxon>
    </lineage>
</organism>
<dbReference type="SUPFAM" id="SSF52047">
    <property type="entry name" value="RNI-like"/>
    <property type="match status" value="1"/>
</dbReference>
<accession>A0A8S1CYE5</accession>
<keyword evidence="2" id="KW-1185">Reference proteome</keyword>
<dbReference type="InterPro" id="IPR032675">
    <property type="entry name" value="LRR_dom_sf"/>
</dbReference>
<comment type="caution">
    <text evidence="1">The sequence shown here is derived from an EMBL/GenBank/DDBJ whole genome shotgun (WGS) entry which is preliminary data.</text>
</comment>
<protein>
    <recommendedName>
        <fullName evidence="3">F-box domain-containing protein</fullName>
    </recommendedName>
</protein>
<evidence type="ECO:0008006" key="3">
    <source>
        <dbReference type="Google" id="ProtNLM"/>
    </source>
</evidence>
<sequence length="124" mass="14676">MSRLFVKPHPNIDMTLDLITILRYCPNLEKLYLWETTIEDPVLIYNFAKLRQIHILYYKNFPLVKIDFLSRILAAPELEHINLLLPHKHLDAYDLKDLASLISRNEILNNLLSFQPGLQHKHHP</sequence>
<dbReference type="Gene3D" id="3.80.10.10">
    <property type="entry name" value="Ribonuclease Inhibitor"/>
    <property type="match status" value="1"/>
</dbReference>
<dbReference type="EMBL" id="CADEPI010000080">
    <property type="protein sequence ID" value="CAB3373083.1"/>
    <property type="molecule type" value="Genomic_DNA"/>
</dbReference>
<gene>
    <name evidence="1" type="ORF">CLODIP_2_CD07741</name>
</gene>
<proteinExistence type="predicted"/>
<name>A0A8S1CYE5_9INSE</name>
<dbReference type="AlphaFoldDB" id="A0A8S1CYE5"/>
<dbReference type="Proteomes" id="UP000494165">
    <property type="component" value="Unassembled WGS sequence"/>
</dbReference>
<reference evidence="1 2" key="1">
    <citation type="submission" date="2020-04" db="EMBL/GenBank/DDBJ databases">
        <authorList>
            <person name="Alioto T."/>
            <person name="Alioto T."/>
            <person name="Gomez Garrido J."/>
        </authorList>
    </citation>
    <scope>NUCLEOTIDE SEQUENCE [LARGE SCALE GENOMIC DNA]</scope>
</reference>
<evidence type="ECO:0000313" key="2">
    <source>
        <dbReference type="Proteomes" id="UP000494165"/>
    </source>
</evidence>